<evidence type="ECO:0000313" key="1">
    <source>
        <dbReference type="EMBL" id="QHK21230.1"/>
    </source>
</evidence>
<gene>
    <name evidence="1" type="ORF">GU243_17645</name>
</gene>
<dbReference type="EMBL" id="CP047898">
    <property type="protein sequence ID" value="QHK21230.1"/>
    <property type="molecule type" value="Genomic_DNA"/>
</dbReference>
<reference evidence="1 2" key="1">
    <citation type="submission" date="2020-01" db="EMBL/GenBank/DDBJ databases">
        <title>Pseudarthrobacter psychrotolerans sp. nov., isolated from antarctic soil.</title>
        <authorList>
            <person name="Shin Y."/>
            <person name="Park W."/>
        </authorList>
    </citation>
    <scope>NUCLEOTIDE SEQUENCE [LARGE SCALE GENOMIC DNA]</scope>
    <source>
        <strain evidence="1 2">YJ56</strain>
    </source>
</reference>
<accession>A0A6P1NSC3</accession>
<keyword evidence="2" id="KW-1185">Reference proteome</keyword>
<name>A0A6P1NSC3_9MICC</name>
<dbReference type="KEGG" id="psey:GU243_17645"/>
<evidence type="ECO:0000313" key="2">
    <source>
        <dbReference type="Proteomes" id="UP000464186"/>
    </source>
</evidence>
<dbReference type="Proteomes" id="UP000464186">
    <property type="component" value="Chromosome"/>
</dbReference>
<organism evidence="1 2">
    <name type="scientific">Pseudarthrobacter psychrotolerans</name>
    <dbReference type="NCBI Taxonomy" id="2697569"/>
    <lineage>
        <taxon>Bacteria</taxon>
        <taxon>Bacillati</taxon>
        <taxon>Actinomycetota</taxon>
        <taxon>Actinomycetes</taxon>
        <taxon>Micrococcales</taxon>
        <taxon>Micrococcaceae</taxon>
        <taxon>Pseudarthrobacter</taxon>
    </lineage>
</organism>
<sequence>MISHHLAGDGITPIGWQAYEIITSILADPSPDLDQVKWRLRRCVAAHPGSPERALQAHLMAMSVVVNAHGRERPA</sequence>
<protein>
    <submittedName>
        <fullName evidence="1">Uncharacterized protein</fullName>
    </submittedName>
</protein>
<proteinExistence type="predicted"/>
<dbReference type="AlphaFoldDB" id="A0A6P1NSC3"/>